<name>A0A7W9F324_9SPHN</name>
<organism evidence="1 2">
    <name type="scientific">Sphingomonas prati</name>
    <dbReference type="NCBI Taxonomy" id="1843237"/>
    <lineage>
        <taxon>Bacteria</taxon>
        <taxon>Pseudomonadati</taxon>
        <taxon>Pseudomonadota</taxon>
        <taxon>Alphaproteobacteria</taxon>
        <taxon>Sphingomonadales</taxon>
        <taxon>Sphingomonadaceae</taxon>
        <taxon>Sphingomonas</taxon>
    </lineage>
</organism>
<evidence type="ECO:0000313" key="2">
    <source>
        <dbReference type="Proteomes" id="UP000546701"/>
    </source>
</evidence>
<dbReference type="EMBL" id="JACIJR010000014">
    <property type="protein sequence ID" value="MBB5730966.1"/>
    <property type="molecule type" value="Genomic_DNA"/>
</dbReference>
<protein>
    <recommendedName>
        <fullName evidence="3">DUF4365 domain-containing protein</fullName>
    </recommendedName>
</protein>
<dbReference type="AlphaFoldDB" id="A0A7W9F324"/>
<evidence type="ECO:0008006" key="3">
    <source>
        <dbReference type="Google" id="ProtNLM"/>
    </source>
</evidence>
<accession>A0A7W9F324</accession>
<sequence length="498" mass="54890">MTANKAIIDRFGWDYLVEFDRVRMSGIAHDEQRGSATARVQIKSKRGGSPSTRVKLVNALRFTKETDPCFVVLFHESRDGLSIRQFVREFDTGLMGATLKRAREAERDGQSALNRIEFAISFSPADEHTGQLASWIKETIDAKPDDHGETKRMLGETLGYEQGGIRGVIRFPASEVRSFIDHALGLHADFKPTDVTIRRERFDIAAGDPLFTGAPDRIEVRAHPTPARLTIQGTNGMTACFAGEFRSFKLPGAGARASFVSPFVKASLDEGGRLEVNYHHAGDSRAALQDQLALTTLHVAGRSALTVILDVDGFEPVGSKVLDMPFEADEWFDWFTAVLKPLSAIPRQADHPQLSLDDLASNVENLTTFVEWVSDGDVTLVTVLETGFPDPVRCRNLLGYVHVVLGDFTFTAIIRRPCLDQREGKDGLELVFGDPVVLESAARKGSASEHLPRLRQRFRELAERVGVGTVMVNDGDLTADEGIVTMLKSNDAGRVKSR</sequence>
<comment type="caution">
    <text evidence="1">The sequence shown here is derived from an EMBL/GenBank/DDBJ whole genome shotgun (WGS) entry which is preliminary data.</text>
</comment>
<proteinExistence type="predicted"/>
<keyword evidence="2" id="KW-1185">Reference proteome</keyword>
<evidence type="ECO:0000313" key="1">
    <source>
        <dbReference type="EMBL" id="MBB5730966.1"/>
    </source>
</evidence>
<gene>
    <name evidence="1" type="ORF">FHS99_003474</name>
</gene>
<dbReference type="RefSeq" id="WP_188699535.1">
    <property type="nucleotide sequence ID" value="NZ_BMJP01000012.1"/>
</dbReference>
<dbReference type="Proteomes" id="UP000546701">
    <property type="component" value="Unassembled WGS sequence"/>
</dbReference>
<reference evidence="1 2" key="1">
    <citation type="submission" date="2020-08" db="EMBL/GenBank/DDBJ databases">
        <title>Genomic Encyclopedia of Type Strains, Phase IV (KMG-IV): sequencing the most valuable type-strain genomes for metagenomic binning, comparative biology and taxonomic classification.</title>
        <authorList>
            <person name="Goeker M."/>
        </authorList>
    </citation>
    <scope>NUCLEOTIDE SEQUENCE [LARGE SCALE GENOMIC DNA]</scope>
    <source>
        <strain evidence="1 2">DSM 103336</strain>
    </source>
</reference>